<evidence type="ECO:0000313" key="2">
    <source>
        <dbReference type="EMBL" id="KFJ04362.1"/>
    </source>
</evidence>
<evidence type="ECO:0000256" key="1">
    <source>
        <dbReference type="SAM" id="MobiDB-lite"/>
    </source>
</evidence>
<dbReference type="RefSeq" id="WP_029577062.1">
    <property type="nucleotide sequence ID" value="NZ_JGZT01000002.1"/>
</dbReference>
<feature type="region of interest" description="Disordered" evidence="1">
    <location>
        <begin position="1"/>
        <end position="35"/>
    </location>
</feature>
<evidence type="ECO:0008006" key="4">
    <source>
        <dbReference type="Google" id="ProtNLM"/>
    </source>
</evidence>
<dbReference type="EMBL" id="JGZT01000002">
    <property type="protein sequence ID" value="KFJ04362.1"/>
    <property type="molecule type" value="Genomic_DNA"/>
</dbReference>
<name>A0A087E9B1_9BIFI</name>
<protein>
    <recommendedName>
        <fullName evidence="4">Polymer-forming cytoskeletal</fullName>
    </recommendedName>
</protein>
<gene>
    <name evidence="2" type="ORF">THER5_1731</name>
</gene>
<comment type="caution">
    <text evidence="2">The sequence shown here is derived from an EMBL/GenBank/DDBJ whole genome shotgun (WGS) entry which is preliminary data.</text>
</comment>
<dbReference type="Proteomes" id="UP000029003">
    <property type="component" value="Unassembled WGS sequence"/>
</dbReference>
<dbReference type="OrthoDB" id="3239687at2"/>
<accession>A0A087E9B1</accession>
<dbReference type="AlphaFoldDB" id="A0A087E9B1"/>
<reference evidence="2 3" key="1">
    <citation type="submission" date="2014-03" db="EMBL/GenBank/DDBJ databases">
        <title>Genomics of Bifidobacteria.</title>
        <authorList>
            <person name="Ventura M."/>
            <person name="Milani C."/>
            <person name="Lugli G.A."/>
        </authorList>
    </citation>
    <scope>NUCLEOTIDE SEQUENCE [LARGE SCALE GENOMIC DNA]</scope>
    <source>
        <strain evidence="2 3">LMG 21395</strain>
    </source>
</reference>
<proteinExistence type="predicted"/>
<sequence>MTTERRQHIQRPAIGDDTTEHSAHGQHGQGPEHEYDPLYTTIIHTVRRDEPLVIRQARVLGRLHAPQIDGGTLICENARIVCDGNLHVSKISGYGTIVVQGEAACCELNFVGDIRCAGQVTCCGEAKMAGMLQAGGGLLASALAMTGVMNAPHLVANNSVLIDTLGDGLWAHRTLRCRDPHSTIRRIEAHQVEARRLHCDQISAECIMLEDTSDVRTVPLEAHLSVDEGSRIRFFERRDGQLLPAGRAMSSGATPVHCAARTCPVRR</sequence>
<organism evidence="2 3">
    <name type="scientific">Bifidobacterium thermacidophilum subsp. thermacidophilum</name>
    <dbReference type="NCBI Taxonomy" id="79262"/>
    <lineage>
        <taxon>Bacteria</taxon>
        <taxon>Bacillati</taxon>
        <taxon>Actinomycetota</taxon>
        <taxon>Actinomycetes</taxon>
        <taxon>Bifidobacteriales</taxon>
        <taxon>Bifidobacteriaceae</taxon>
        <taxon>Bifidobacterium</taxon>
    </lineage>
</organism>
<evidence type="ECO:0000313" key="3">
    <source>
        <dbReference type="Proteomes" id="UP000029003"/>
    </source>
</evidence>